<gene>
    <name evidence="1" type="ORF">SDC9_146366</name>
</gene>
<reference evidence="1" key="1">
    <citation type="submission" date="2019-08" db="EMBL/GenBank/DDBJ databases">
        <authorList>
            <person name="Kucharzyk K."/>
            <person name="Murdoch R.W."/>
            <person name="Higgins S."/>
            <person name="Loffler F."/>
        </authorList>
    </citation>
    <scope>NUCLEOTIDE SEQUENCE</scope>
</reference>
<protein>
    <submittedName>
        <fullName evidence="1">Uncharacterized protein</fullName>
    </submittedName>
</protein>
<sequence>MQVHKKAVKKGTIADFAETKKRAAKAVRPVSHIYGGGTVAVKGGPSRPPACPS</sequence>
<organism evidence="1">
    <name type="scientific">bioreactor metagenome</name>
    <dbReference type="NCBI Taxonomy" id="1076179"/>
    <lineage>
        <taxon>unclassified sequences</taxon>
        <taxon>metagenomes</taxon>
        <taxon>ecological metagenomes</taxon>
    </lineage>
</organism>
<comment type="caution">
    <text evidence="1">The sequence shown here is derived from an EMBL/GenBank/DDBJ whole genome shotgun (WGS) entry which is preliminary data.</text>
</comment>
<dbReference type="EMBL" id="VSSQ01045282">
    <property type="protein sequence ID" value="MPM99175.1"/>
    <property type="molecule type" value="Genomic_DNA"/>
</dbReference>
<name>A0A645ECG6_9ZZZZ</name>
<evidence type="ECO:0000313" key="1">
    <source>
        <dbReference type="EMBL" id="MPM99175.1"/>
    </source>
</evidence>
<accession>A0A645ECG6</accession>
<dbReference type="AlphaFoldDB" id="A0A645ECG6"/>
<proteinExistence type="predicted"/>